<keyword evidence="2" id="KW-1133">Transmembrane helix</keyword>
<proteinExistence type="predicted"/>
<evidence type="ECO:0008006" key="5">
    <source>
        <dbReference type="Google" id="ProtNLM"/>
    </source>
</evidence>
<evidence type="ECO:0000256" key="2">
    <source>
        <dbReference type="SAM" id="Phobius"/>
    </source>
</evidence>
<feature type="region of interest" description="Disordered" evidence="1">
    <location>
        <begin position="292"/>
        <end position="327"/>
    </location>
</feature>
<protein>
    <recommendedName>
        <fullName evidence="5">Glycerophosphoryl diester phosphodiesterase membrane domain-containing protein</fullName>
    </recommendedName>
</protein>
<dbReference type="RefSeq" id="WP_141138535.1">
    <property type="nucleotide sequence ID" value="NZ_FXYG01000006.1"/>
</dbReference>
<keyword evidence="4" id="KW-1185">Reference proteome</keyword>
<evidence type="ECO:0000256" key="1">
    <source>
        <dbReference type="SAM" id="MobiDB-lite"/>
    </source>
</evidence>
<dbReference type="EMBL" id="FXYG01000006">
    <property type="protein sequence ID" value="SMX49625.1"/>
    <property type="molecule type" value="Genomic_DNA"/>
</dbReference>
<organism evidence="3 4">
    <name type="scientific">Ruegeria arenilitoris</name>
    <dbReference type="NCBI Taxonomy" id="1173585"/>
    <lineage>
        <taxon>Bacteria</taxon>
        <taxon>Pseudomonadati</taxon>
        <taxon>Pseudomonadota</taxon>
        <taxon>Alphaproteobacteria</taxon>
        <taxon>Rhodobacterales</taxon>
        <taxon>Roseobacteraceae</taxon>
        <taxon>Ruegeria</taxon>
    </lineage>
</organism>
<accession>A0A238L3F1</accession>
<feature type="transmembrane region" description="Helical" evidence="2">
    <location>
        <begin position="88"/>
        <end position="116"/>
    </location>
</feature>
<feature type="transmembrane region" description="Helical" evidence="2">
    <location>
        <begin position="40"/>
        <end position="68"/>
    </location>
</feature>
<feature type="transmembrane region" description="Helical" evidence="2">
    <location>
        <begin position="197"/>
        <end position="228"/>
    </location>
</feature>
<feature type="transmembrane region" description="Helical" evidence="2">
    <location>
        <begin position="136"/>
        <end position="159"/>
    </location>
</feature>
<dbReference type="Proteomes" id="UP000202485">
    <property type="component" value="Unassembled WGS sequence"/>
</dbReference>
<keyword evidence="2" id="KW-0812">Transmembrane</keyword>
<keyword evidence="2" id="KW-0472">Membrane</keyword>
<gene>
    <name evidence="3" type="ORF">RUA8715_03832</name>
</gene>
<feature type="transmembrane region" description="Helical" evidence="2">
    <location>
        <begin position="248"/>
        <end position="278"/>
    </location>
</feature>
<dbReference type="AlphaFoldDB" id="A0A238L3F1"/>
<dbReference type="OrthoDB" id="7858956at2"/>
<reference evidence="4" key="1">
    <citation type="submission" date="2017-05" db="EMBL/GenBank/DDBJ databases">
        <authorList>
            <person name="Rodrigo-Torres L."/>
            <person name="Arahal R. D."/>
            <person name="Lucena T."/>
        </authorList>
    </citation>
    <scope>NUCLEOTIDE SEQUENCE [LARGE SCALE GENOMIC DNA]</scope>
    <source>
        <strain evidence="4">CECT 8715</strain>
    </source>
</reference>
<evidence type="ECO:0000313" key="3">
    <source>
        <dbReference type="EMBL" id="SMX49625.1"/>
    </source>
</evidence>
<name>A0A238L3F1_9RHOB</name>
<feature type="transmembrane region" description="Helical" evidence="2">
    <location>
        <begin position="12"/>
        <end position="34"/>
    </location>
</feature>
<sequence length="327" mass="34163">MLLTKTIPLSLSILWRFAVTFPILLIGLFLYGALGGVIGFVIGLILPGTLFIATFLISASSGVIPIMVGARFGFQSKLIRPGVGYRKLIVPAIAYGAAESLAIGLILAPVVGLAFVQVAPNLVDLTKTPETPALDWLTSAGASVSVAGLVVTVAVFTVASAARASLLVPLAAAALGSDPDDRPYTPFRNLGASFWPLFALVAISYVSMMVLYVLAFLAVAFVAGLPALATSVTEIEGLFRGGAIENPIWPAVALLLSFILVGLWGLSLQSAGAVLAYLKLQGGRPSRHMVDPAQRMAPLAPPPSPDSGPRLSANDLRALRKSRQNHD</sequence>
<evidence type="ECO:0000313" key="4">
    <source>
        <dbReference type="Proteomes" id="UP000202485"/>
    </source>
</evidence>